<dbReference type="InParanoid" id="G4TE72"/>
<sequence>MISLVQTPRSDLHLRPENAFAFSLASLDIENLLTTSDISSGISAHNLDYVLVDHNRLLPSCKGNVVAILDHHEDERQHLEANPRIIRPAGSCASLVTTQFRESWATRPTDELKSVAMLLLSAILIDTDGLKPGGKAVDVDHDAVQLLVPHTGLVTSSSIVGGGRQPPVAVEALSRRLATAKSSVEHLSMKDLLRRDYKEYDLTGARVGLSTVPVGLKVLVKRNTEQFWGDMDGWMSERKLDVLGVLTTYRSAKKRKHRRQLLFVVRPGQDKVESALFEGIARDRELQCEERRIAGVENRRARCWRQGNAKATRKVVAPLVKRLVETL</sequence>
<dbReference type="PANTHER" id="PTHR12112">
    <property type="entry name" value="BNIP - RELATED"/>
    <property type="match status" value="1"/>
</dbReference>
<name>G4TE72_SERID</name>
<dbReference type="OMA" id="DYKDWTE"/>
<dbReference type="eggNOG" id="KOG4129">
    <property type="taxonomic scope" value="Eukaryota"/>
</dbReference>
<dbReference type="OrthoDB" id="374045at2759"/>
<dbReference type="Pfam" id="PF02833">
    <property type="entry name" value="DHHA2"/>
    <property type="match status" value="1"/>
</dbReference>
<gene>
    <name evidence="2" type="ORF">PIIN_03561</name>
</gene>
<dbReference type="GO" id="GO:0004309">
    <property type="term" value="F:exopolyphosphatase activity"/>
    <property type="evidence" value="ECO:0007669"/>
    <property type="project" value="TreeGrafter"/>
</dbReference>
<reference evidence="2 3" key="1">
    <citation type="journal article" date="2011" name="PLoS Pathog.">
        <title>Endophytic Life Strategies Decoded by Genome and Transcriptome Analyses of the Mutualistic Root Symbiont Piriformospora indica.</title>
        <authorList>
            <person name="Zuccaro A."/>
            <person name="Lahrmann U."/>
            <person name="Guldener U."/>
            <person name="Langen G."/>
            <person name="Pfiffi S."/>
            <person name="Biedenkopf D."/>
            <person name="Wong P."/>
            <person name="Samans B."/>
            <person name="Grimm C."/>
            <person name="Basiewicz M."/>
            <person name="Murat C."/>
            <person name="Martin F."/>
            <person name="Kogel K.H."/>
        </authorList>
    </citation>
    <scope>NUCLEOTIDE SEQUENCE [LARGE SCALE GENOMIC DNA]</scope>
    <source>
        <strain evidence="2 3">DSM 11827</strain>
    </source>
</reference>
<dbReference type="PANTHER" id="PTHR12112:SF39">
    <property type="entry name" value="EG:152A3.5 PROTEIN (FBGN0003116_PN PROTEIN)"/>
    <property type="match status" value="1"/>
</dbReference>
<dbReference type="STRING" id="1109443.G4TE72"/>
<proteinExistence type="predicted"/>
<dbReference type="Gene3D" id="3.90.1640.10">
    <property type="entry name" value="inorganic pyrophosphatase (n-terminal core)"/>
    <property type="match status" value="1"/>
</dbReference>
<keyword evidence="3" id="KW-1185">Reference proteome</keyword>
<dbReference type="SMART" id="SM01131">
    <property type="entry name" value="DHHA2"/>
    <property type="match status" value="1"/>
</dbReference>
<dbReference type="Proteomes" id="UP000007148">
    <property type="component" value="Unassembled WGS sequence"/>
</dbReference>
<dbReference type="Gene3D" id="3.10.310.20">
    <property type="entry name" value="DHHA2 domain"/>
    <property type="match status" value="1"/>
</dbReference>
<evidence type="ECO:0000259" key="1">
    <source>
        <dbReference type="SMART" id="SM01131"/>
    </source>
</evidence>
<comment type="caution">
    <text evidence="2">The sequence shown here is derived from an EMBL/GenBank/DDBJ whole genome shotgun (WGS) entry which is preliminary data.</text>
</comment>
<dbReference type="GO" id="GO:0005737">
    <property type="term" value="C:cytoplasm"/>
    <property type="evidence" value="ECO:0007669"/>
    <property type="project" value="InterPro"/>
</dbReference>
<dbReference type="HOGENOM" id="CLU_019358_1_0_1"/>
<protein>
    <recommendedName>
        <fullName evidence="1">DHHA2 domain-containing protein</fullName>
    </recommendedName>
</protein>
<dbReference type="FunCoup" id="G4TE72">
    <property type="interactions" value="209"/>
</dbReference>
<evidence type="ECO:0000313" key="2">
    <source>
        <dbReference type="EMBL" id="CCA69622.1"/>
    </source>
</evidence>
<dbReference type="SUPFAM" id="SSF64182">
    <property type="entry name" value="DHH phosphoesterases"/>
    <property type="match status" value="1"/>
</dbReference>
<accession>G4TE72</accession>
<dbReference type="AlphaFoldDB" id="G4TE72"/>
<evidence type="ECO:0000313" key="3">
    <source>
        <dbReference type="Proteomes" id="UP000007148"/>
    </source>
</evidence>
<dbReference type="InterPro" id="IPR004097">
    <property type="entry name" value="DHHA2"/>
</dbReference>
<dbReference type="InterPro" id="IPR038763">
    <property type="entry name" value="DHH_sf"/>
</dbReference>
<organism evidence="2 3">
    <name type="scientific">Serendipita indica (strain DSM 11827)</name>
    <name type="common">Root endophyte fungus</name>
    <name type="synonym">Piriformospora indica</name>
    <dbReference type="NCBI Taxonomy" id="1109443"/>
    <lineage>
        <taxon>Eukaryota</taxon>
        <taxon>Fungi</taxon>
        <taxon>Dikarya</taxon>
        <taxon>Basidiomycota</taxon>
        <taxon>Agaricomycotina</taxon>
        <taxon>Agaricomycetes</taxon>
        <taxon>Sebacinales</taxon>
        <taxon>Serendipitaceae</taxon>
        <taxon>Serendipita</taxon>
    </lineage>
</organism>
<feature type="domain" description="DHHA2" evidence="1">
    <location>
        <begin position="174"/>
        <end position="324"/>
    </location>
</feature>
<dbReference type="InterPro" id="IPR038222">
    <property type="entry name" value="DHHA2_dom_sf"/>
</dbReference>
<dbReference type="EMBL" id="CAFZ01000059">
    <property type="protein sequence ID" value="CCA69622.1"/>
    <property type="molecule type" value="Genomic_DNA"/>
</dbReference>